<evidence type="ECO:0000313" key="1">
    <source>
        <dbReference type="EMBL" id="GKV25215.1"/>
    </source>
</evidence>
<dbReference type="AlphaFoldDB" id="A0AAV5KKS7"/>
<reference evidence="1 2" key="1">
    <citation type="journal article" date="2021" name="Commun. Biol.">
        <title>The genome of Shorea leprosula (Dipterocarpaceae) highlights the ecological relevance of drought in aseasonal tropical rainforests.</title>
        <authorList>
            <person name="Ng K.K.S."/>
            <person name="Kobayashi M.J."/>
            <person name="Fawcett J.A."/>
            <person name="Hatakeyama M."/>
            <person name="Paape T."/>
            <person name="Ng C.H."/>
            <person name="Ang C.C."/>
            <person name="Tnah L.H."/>
            <person name="Lee C.T."/>
            <person name="Nishiyama T."/>
            <person name="Sese J."/>
            <person name="O'Brien M.J."/>
            <person name="Copetti D."/>
            <person name="Mohd Noor M.I."/>
            <person name="Ong R.C."/>
            <person name="Putra M."/>
            <person name="Sireger I.Z."/>
            <person name="Indrioko S."/>
            <person name="Kosugi Y."/>
            <person name="Izuno A."/>
            <person name="Isagi Y."/>
            <person name="Lee S.L."/>
            <person name="Shimizu K.K."/>
        </authorList>
    </citation>
    <scope>NUCLEOTIDE SEQUENCE [LARGE SCALE GENOMIC DNA]</scope>
    <source>
        <strain evidence="1">214</strain>
    </source>
</reference>
<comment type="caution">
    <text evidence="1">The sequence shown here is derived from an EMBL/GenBank/DDBJ whole genome shotgun (WGS) entry which is preliminary data.</text>
</comment>
<sequence>MKAQKLERGASVEKLQSEIIVDFCNTIDYSFWEEHPRVLDEEAD</sequence>
<gene>
    <name evidence="1" type="ORF">SLEP1_g34685</name>
</gene>
<dbReference type="Proteomes" id="UP001054252">
    <property type="component" value="Unassembled WGS sequence"/>
</dbReference>
<name>A0AAV5KKS7_9ROSI</name>
<keyword evidence="2" id="KW-1185">Reference proteome</keyword>
<organism evidence="1 2">
    <name type="scientific">Rubroshorea leprosula</name>
    <dbReference type="NCBI Taxonomy" id="152421"/>
    <lineage>
        <taxon>Eukaryota</taxon>
        <taxon>Viridiplantae</taxon>
        <taxon>Streptophyta</taxon>
        <taxon>Embryophyta</taxon>
        <taxon>Tracheophyta</taxon>
        <taxon>Spermatophyta</taxon>
        <taxon>Magnoliopsida</taxon>
        <taxon>eudicotyledons</taxon>
        <taxon>Gunneridae</taxon>
        <taxon>Pentapetalae</taxon>
        <taxon>rosids</taxon>
        <taxon>malvids</taxon>
        <taxon>Malvales</taxon>
        <taxon>Dipterocarpaceae</taxon>
        <taxon>Rubroshorea</taxon>
    </lineage>
</organism>
<proteinExistence type="predicted"/>
<evidence type="ECO:0000313" key="2">
    <source>
        <dbReference type="Proteomes" id="UP001054252"/>
    </source>
</evidence>
<protein>
    <submittedName>
        <fullName evidence="1">Uncharacterized protein</fullName>
    </submittedName>
</protein>
<dbReference type="EMBL" id="BPVZ01000068">
    <property type="protein sequence ID" value="GKV25215.1"/>
    <property type="molecule type" value="Genomic_DNA"/>
</dbReference>
<accession>A0AAV5KKS7</accession>